<sequence length="399" mass="45671">MPEPWQAVHKRLDPCATQRQDREEGIPLGECRMRYNGVSKMKLSIYISLAVCCVMKPVYADDGNHCAVFMIERGIPQPDKIVSEITGKKIDDLPSLGSCSREQTLMMIANQNAILSAEPTAIADHIYGTWLSDDIYFEQLGVFLSGSEVLKIGDDVNFDYDLNHNLLFRNIIPFEQYWLQSFGKFEEFWDDEGEYSGLVAQGFFPEAVLEGESVLVCSPPPHPLIYKDISFNSKRRDDLILKSRLNFFDEPVSLRIYNDTLVLKTKVNLLSGQYSEVERTYTRVKITSPADALRIIVAMRLSGARYFRCLTHKISTQDRDMIELISPLSLPELLDKVSNIIMLRREVEIMRTAKKDSRGEDSKRTNMLNDISLKISELEDQLKPISNKMASRNDFCIWL</sequence>
<name>A0A547PL81_9RHOB</name>
<reference evidence="1 2" key="1">
    <citation type="submission" date="2019-06" db="EMBL/GenBank/DDBJ databases">
        <title>Paenimaribius caenipelagi gen. nov., sp. nov., isolated from a tidal flat.</title>
        <authorList>
            <person name="Yoon J.-H."/>
        </authorList>
    </citation>
    <scope>NUCLEOTIDE SEQUENCE [LARGE SCALE GENOMIC DNA]</scope>
    <source>
        <strain evidence="1 2">JBTF-M29</strain>
    </source>
</reference>
<dbReference type="AlphaFoldDB" id="A0A547PL81"/>
<evidence type="ECO:0000313" key="1">
    <source>
        <dbReference type="EMBL" id="TRD14908.1"/>
    </source>
</evidence>
<dbReference type="EMBL" id="VFSV01000060">
    <property type="protein sequence ID" value="TRD14908.1"/>
    <property type="molecule type" value="Genomic_DNA"/>
</dbReference>
<accession>A0A547PL81</accession>
<evidence type="ECO:0000313" key="2">
    <source>
        <dbReference type="Proteomes" id="UP000318590"/>
    </source>
</evidence>
<dbReference type="Proteomes" id="UP000318590">
    <property type="component" value="Unassembled WGS sequence"/>
</dbReference>
<comment type="caution">
    <text evidence="1">The sequence shown here is derived from an EMBL/GenBank/DDBJ whole genome shotgun (WGS) entry which is preliminary data.</text>
</comment>
<protein>
    <submittedName>
        <fullName evidence="1">Uncharacterized protein</fullName>
    </submittedName>
</protein>
<gene>
    <name evidence="1" type="ORF">FEV53_18115</name>
</gene>
<keyword evidence="2" id="KW-1185">Reference proteome</keyword>
<proteinExistence type="predicted"/>
<organism evidence="1 2">
    <name type="scientific">Palleronia caenipelagi</name>
    <dbReference type="NCBI Taxonomy" id="2489174"/>
    <lineage>
        <taxon>Bacteria</taxon>
        <taxon>Pseudomonadati</taxon>
        <taxon>Pseudomonadota</taxon>
        <taxon>Alphaproteobacteria</taxon>
        <taxon>Rhodobacterales</taxon>
        <taxon>Roseobacteraceae</taxon>
        <taxon>Palleronia</taxon>
    </lineage>
</organism>